<dbReference type="Pfam" id="PF01464">
    <property type="entry name" value="SLT"/>
    <property type="match status" value="1"/>
</dbReference>
<comment type="similarity">
    <text evidence="1">Belongs to the transglycosylase Slt family.</text>
</comment>
<dbReference type="EMBL" id="CP016367">
    <property type="protein sequence ID" value="APG49310.1"/>
    <property type="molecule type" value="Genomic_DNA"/>
</dbReference>
<dbReference type="AlphaFoldDB" id="A0A1L3IAW0"/>
<name>A0A1L3IAW0_9RHOB</name>
<gene>
    <name evidence="4" type="ORF">PhaeoP97_03960</name>
</gene>
<comment type="similarity">
    <text evidence="2">Belongs to the virb1 family.</text>
</comment>
<evidence type="ECO:0000256" key="1">
    <source>
        <dbReference type="ARBA" id="ARBA00007734"/>
    </source>
</evidence>
<evidence type="ECO:0000259" key="3">
    <source>
        <dbReference type="Pfam" id="PF01464"/>
    </source>
</evidence>
<dbReference type="PANTHER" id="PTHR37423">
    <property type="entry name" value="SOLUBLE LYTIC MUREIN TRANSGLYCOSYLASE-RELATED"/>
    <property type="match status" value="1"/>
</dbReference>
<dbReference type="InterPro" id="IPR008258">
    <property type="entry name" value="Transglycosylase_SLT_dom_1"/>
</dbReference>
<dbReference type="OrthoDB" id="9815002at2"/>
<protein>
    <submittedName>
        <fullName evidence="4">Soluble lytic murein transglycosylase</fullName>
    </submittedName>
</protein>
<dbReference type="CDD" id="cd00254">
    <property type="entry name" value="LT-like"/>
    <property type="match status" value="1"/>
</dbReference>
<evidence type="ECO:0000313" key="5">
    <source>
        <dbReference type="Proteomes" id="UP000183859"/>
    </source>
</evidence>
<keyword evidence="5" id="KW-1185">Reference proteome</keyword>
<sequence precursor="true">MILDVGSVYADHPALRRAGWSSRDWLAFFRANIAIESAFDPGARSHVGAIGLGQLMPDTARVLGVDPHDPEQNLHGSARYLLTQLDRFGTPQLALAAYNAGPEAVARHGGIPPYRETQGHVRKVMAVYAQSIGDQI</sequence>
<dbReference type="PANTHER" id="PTHR37423:SF2">
    <property type="entry name" value="MEMBRANE-BOUND LYTIC MUREIN TRANSGLYCOSYLASE C"/>
    <property type="match status" value="1"/>
</dbReference>
<dbReference type="KEGG" id="php:PhaeoP97_03960"/>
<dbReference type="InterPro" id="IPR023346">
    <property type="entry name" value="Lysozyme-like_dom_sf"/>
</dbReference>
<reference evidence="5" key="1">
    <citation type="submission" date="2016-07" db="EMBL/GenBank/DDBJ databases">
        <title>Phaeobacter portensis sp. nov., a tropodithietic acid producing bacterium isolated from a German harbor.</title>
        <authorList>
            <person name="Freese H.M."/>
            <person name="Bunk B."/>
            <person name="Breider S."/>
            <person name="Brinkhoff T."/>
        </authorList>
    </citation>
    <scope>NUCLEOTIDE SEQUENCE [LARGE SCALE GENOMIC DNA]</scope>
    <source>
        <strain evidence="5">P97</strain>
        <plasmid evidence="5">pp97_c</plasmid>
    </source>
</reference>
<keyword evidence="4" id="KW-0614">Plasmid</keyword>
<evidence type="ECO:0000256" key="2">
    <source>
        <dbReference type="ARBA" id="ARBA00009387"/>
    </source>
</evidence>
<proteinExistence type="inferred from homology"/>
<dbReference type="Gene3D" id="1.10.530.10">
    <property type="match status" value="1"/>
</dbReference>
<evidence type="ECO:0000313" key="4">
    <source>
        <dbReference type="EMBL" id="APG49310.1"/>
    </source>
</evidence>
<dbReference type="Proteomes" id="UP000183859">
    <property type="component" value="Plasmid pP97_c"/>
</dbReference>
<accession>A0A1L3IAW0</accession>
<geneLocation type="plasmid" evidence="5">
    <name>pp97_c</name>
</geneLocation>
<organism evidence="4 5">
    <name type="scientific">Phaeobacter porticola</name>
    <dbReference type="NCBI Taxonomy" id="1844006"/>
    <lineage>
        <taxon>Bacteria</taxon>
        <taxon>Pseudomonadati</taxon>
        <taxon>Pseudomonadota</taxon>
        <taxon>Alphaproteobacteria</taxon>
        <taxon>Rhodobacterales</taxon>
        <taxon>Roseobacteraceae</taxon>
        <taxon>Phaeobacter</taxon>
    </lineage>
</organism>
<dbReference type="SUPFAM" id="SSF53955">
    <property type="entry name" value="Lysozyme-like"/>
    <property type="match status" value="1"/>
</dbReference>
<feature type="domain" description="Transglycosylase SLT" evidence="3">
    <location>
        <begin position="17"/>
        <end position="110"/>
    </location>
</feature>